<evidence type="ECO:0000313" key="5">
    <source>
        <dbReference type="Proteomes" id="UP001604336"/>
    </source>
</evidence>
<dbReference type="AlphaFoldDB" id="A0ABD1SBB5"/>
<dbReference type="Pfam" id="PF05699">
    <property type="entry name" value="Dimer_Tnp_hAT"/>
    <property type="match status" value="1"/>
</dbReference>
<feature type="domain" description="HAT C-terminal dimerisation" evidence="2">
    <location>
        <begin position="401"/>
        <end position="482"/>
    </location>
</feature>
<dbReference type="SUPFAM" id="SSF53098">
    <property type="entry name" value="Ribonuclease H-like"/>
    <property type="match status" value="1"/>
</dbReference>
<evidence type="ECO:0000313" key="4">
    <source>
        <dbReference type="EMBL" id="KAL2497653.1"/>
    </source>
</evidence>
<dbReference type="InterPro" id="IPR008906">
    <property type="entry name" value="HATC_C_dom"/>
</dbReference>
<dbReference type="PANTHER" id="PTHR23272:SF193">
    <property type="entry name" value="OS07G0624100 PROTEIN"/>
    <property type="match status" value="1"/>
</dbReference>
<feature type="compositionally biased region" description="Low complexity" evidence="1">
    <location>
        <begin position="47"/>
        <end position="62"/>
    </location>
</feature>
<gene>
    <name evidence="4" type="ORF">Adt_23203</name>
</gene>
<reference evidence="5" key="1">
    <citation type="submission" date="2024-07" db="EMBL/GenBank/DDBJ databases">
        <title>Two chromosome-level genome assemblies of Korean endemic species Abeliophyllum distichum and Forsythia ovata (Oleaceae).</title>
        <authorList>
            <person name="Jang H."/>
        </authorList>
    </citation>
    <scope>NUCLEOTIDE SEQUENCE [LARGE SCALE GENOMIC DNA]</scope>
</reference>
<feature type="compositionally biased region" description="Low complexity" evidence="1">
    <location>
        <begin position="22"/>
        <end position="33"/>
    </location>
</feature>
<dbReference type="InterPro" id="IPR025525">
    <property type="entry name" value="hAT-like_transposase_RNase-H"/>
</dbReference>
<evidence type="ECO:0000256" key="1">
    <source>
        <dbReference type="SAM" id="MobiDB-lite"/>
    </source>
</evidence>
<evidence type="ECO:0000259" key="3">
    <source>
        <dbReference type="Pfam" id="PF14372"/>
    </source>
</evidence>
<comment type="caution">
    <text evidence="4">The sequence shown here is derived from an EMBL/GenBank/DDBJ whole genome shotgun (WGS) entry which is preliminary data.</text>
</comment>
<feature type="domain" description="hAT-like transposase RNase-H fold" evidence="3">
    <location>
        <begin position="241"/>
        <end position="344"/>
    </location>
</feature>
<keyword evidence="5" id="KW-1185">Reference proteome</keyword>
<dbReference type="Pfam" id="PF14372">
    <property type="entry name" value="hAT-like_RNase-H"/>
    <property type="match status" value="1"/>
</dbReference>
<dbReference type="Proteomes" id="UP001604336">
    <property type="component" value="Unassembled WGS sequence"/>
</dbReference>
<proteinExistence type="predicted"/>
<dbReference type="EMBL" id="JBFOLK010000007">
    <property type="protein sequence ID" value="KAL2497653.1"/>
    <property type="molecule type" value="Genomic_DNA"/>
</dbReference>
<evidence type="ECO:0000259" key="2">
    <source>
        <dbReference type="Pfam" id="PF05699"/>
    </source>
</evidence>
<protein>
    <submittedName>
        <fullName evidence="4">Zinc finger BED domain-containing protein DAYSLEEPER</fullName>
    </submittedName>
</protein>
<feature type="region of interest" description="Disordered" evidence="1">
    <location>
        <begin position="12"/>
        <end position="71"/>
    </location>
</feature>
<name>A0ABD1SBB5_9LAMI</name>
<organism evidence="4 5">
    <name type="scientific">Abeliophyllum distichum</name>
    <dbReference type="NCBI Taxonomy" id="126358"/>
    <lineage>
        <taxon>Eukaryota</taxon>
        <taxon>Viridiplantae</taxon>
        <taxon>Streptophyta</taxon>
        <taxon>Embryophyta</taxon>
        <taxon>Tracheophyta</taxon>
        <taxon>Spermatophyta</taxon>
        <taxon>Magnoliopsida</taxon>
        <taxon>eudicotyledons</taxon>
        <taxon>Gunneridae</taxon>
        <taxon>Pentapetalae</taxon>
        <taxon>asterids</taxon>
        <taxon>lamiids</taxon>
        <taxon>Lamiales</taxon>
        <taxon>Oleaceae</taxon>
        <taxon>Forsythieae</taxon>
        <taxon>Abeliophyllum</taxon>
    </lineage>
</organism>
<sequence>MKKEKVAICVKKEPDPDSFEVSNPNSLYSNPLSRPVSPPCRRQRNQTPSHATSPSVSPVHSPVSPPVLAHATSPPLSSVLSNIKLNQPSTVSHLPQLPVTTHAVVSTPATRRKVVGWGNDGCPLDGRYLHLRCCAHIINLIVCDGLREAHDSIVGIRNAVKCVKSSPARWNSTYLMLETALKFQKTFDRLEEDDAQYLNYFREDEGGRRRGGPPSSSDWENASVFVKFLKNFFNVTLTFSTSLNVNAPTYLHEISNLVIELDQWSLSSDFLLGEMASNMKKKFDKYWDKMDNVNQLLLVATILDPRYKLDYVEYCFVDIYKNVEVASSMTKMLKANLMSIYEWYLKSEGVSGSNEVTNEATSSSFNSDKGSSCCSTSEARLSRCDEKQTEKNLTDIKNDVERYLLDARESVKNKDFDVLNWWKVNKSKYGILSNIARDVLAIHVSTVASESAFSTGGRILDPFRSSLSPKIVEVLICTQNWLKASPNLDGFFMEDIKHCNQLEAKILELMNSKSTEDIQGPKAK</sequence>
<dbReference type="InterPro" id="IPR012337">
    <property type="entry name" value="RNaseH-like_sf"/>
</dbReference>
<dbReference type="PANTHER" id="PTHR23272">
    <property type="entry name" value="BED FINGER-RELATED"/>
    <property type="match status" value="1"/>
</dbReference>
<accession>A0ABD1SBB5</accession>